<keyword evidence="3" id="KW-0378">Hydrolase</keyword>
<keyword evidence="5" id="KW-0812">Transmembrane</keyword>
<dbReference type="SUPFAM" id="SSF50630">
    <property type="entry name" value="Acid proteases"/>
    <property type="match status" value="1"/>
</dbReference>
<comment type="similarity">
    <text evidence="1 3">Belongs to the peptidase A1 family.</text>
</comment>
<keyword evidence="3" id="KW-0645">Protease</keyword>
<dbReference type="Pfam" id="PF00026">
    <property type="entry name" value="Asp"/>
    <property type="match status" value="1"/>
</dbReference>
<dbReference type="InterPro" id="IPR001969">
    <property type="entry name" value="Aspartic_peptidase_AS"/>
</dbReference>
<feature type="transmembrane region" description="Helical" evidence="5">
    <location>
        <begin position="447"/>
        <end position="474"/>
    </location>
</feature>
<keyword evidence="5" id="KW-1133">Transmembrane helix</keyword>
<evidence type="ECO:0000313" key="8">
    <source>
        <dbReference type="EMBL" id="KAG1779693.1"/>
    </source>
</evidence>
<feature type="compositionally biased region" description="Basic and acidic residues" evidence="4">
    <location>
        <begin position="536"/>
        <end position="548"/>
    </location>
</feature>
<protein>
    <submittedName>
        <fullName evidence="8">Aspartic peptidase domain-containing protein</fullName>
    </submittedName>
</protein>
<name>A0A9P6ZZM9_9AGAM</name>
<evidence type="ECO:0000256" key="2">
    <source>
        <dbReference type="ARBA" id="ARBA00022750"/>
    </source>
</evidence>
<dbReference type="Proteomes" id="UP000714275">
    <property type="component" value="Unassembled WGS sequence"/>
</dbReference>
<comment type="caution">
    <text evidence="8">The sequence shown here is derived from an EMBL/GenBank/DDBJ whole genome shotgun (WGS) entry which is preliminary data.</text>
</comment>
<proteinExistence type="inferred from homology"/>
<keyword evidence="2 3" id="KW-0064">Aspartyl protease</keyword>
<dbReference type="InterPro" id="IPR034164">
    <property type="entry name" value="Pepsin-like_dom"/>
</dbReference>
<dbReference type="EMBL" id="JABBWD010000011">
    <property type="protein sequence ID" value="KAG1779693.1"/>
    <property type="molecule type" value="Genomic_DNA"/>
</dbReference>
<evidence type="ECO:0000256" key="1">
    <source>
        <dbReference type="ARBA" id="ARBA00007447"/>
    </source>
</evidence>
<gene>
    <name evidence="8" type="ORF">EV702DRAFT_1085989</name>
</gene>
<evidence type="ECO:0000256" key="4">
    <source>
        <dbReference type="SAM" id="MobiDB-lite"/>
    </source>
</evidence>
<feature type="chain" id="PRO_5040142064" evidence="6">
    <location>
        <begin position="18"/>
        <end position="548"/>
    </location>
</feature>
<evidence type="ECO:0000256" key="5">
    <source>
        <dbReference type="SAM" id="Phobius"/>
    </source>
</evidence>
<dbReference type="PROSITE" id="PS00141">
    <property type="entry name" value="ASP_PROTEASE"/>
    <property type="match status" value="1"/>
</dbReference>
<dbReference type="OrthoDB" id="2747330at2759"/>
<feature type="region of interest" description="Disordered" evidence="4">
    <location>
        <begin position="528"/>
        <end position="548"/>
    </location>
</feature>
<evidence type="ECO:0000259" key="7">
    <source>
        <dbReference type="PROSITE" id="PS51767"/>
    </source>
</evidence>
<keyword evidence="5" id="KW-0472">Membrane</keyword>
<dbReference type="InterPro" id="IPR033121">
    <property type="entry name" value="PEPTIDASE_A1"/>
</dbReference>
<feature type="domain" description="Peptidase A1" evidence="7">
    <location>
        <begin position="64"/>
        <end position="388"/>
    </location>
</feature>
<dbReference type="PROSITE" id="PS51767">
    <property type="entry name" value="PEPTIDASE_A1"/>
    <property type="match status" value="1"/>
</dbReference>
<keyword evidence="9" id="KW-1185">Reference proteome</keyword>
<reference evidence="8" key="1">
    <citation type="journal article" date="2020" name="New Phytol.">
        <title>Comparative genomics reveals dynamic genome evolution in host specialist ectomycorrhizal fungi.</title>
        <authorList>
            <person name="Lofgren L.A."/>
            <person name="Nguyen N.H."/>
            <person name="Vilgalys R."/>
            <person name="Ruytinx J."/>
            <person name="Liao H.L."/>
            <person name="Branco S."/>
            <person name="Kuo A."/>
            <person name="LaButti K."/>
            <person name="Lipzen A."/>
            <person name="Andreopoulos W."/>
            <person name="Pangilinan J."/>
            <person name="Riley R."/>
            <person name="Hundley H."/>
            <person name="Na H."/>
            <person name="Barry K."/>
            <person name="Grigoriev I.V."/>
            <person name="Stajich J.E."/>
            <person name="Kennedy P.G."/>
        </authorList>
    </citation>
    <scope>NUCLEOTIDE SEQUENCE</scope>
    <source>
        <strain evidence="8">DOB743</strain>
    </source>
</reference>
<dbReference type="GO" id="GO:0004190">
    <property type="term" value="F:aspartic-type endopeptidase activity"/>
    <property type="evidence" value="ECO:0007669"/>
    <property type="project" value="UniProtKB-KW"/>
</dbReference>
<dbReference type="PANTHER" id="PTHR47966">
    <property type="entry name" value="BETA-SITE APP-CLEAVING ENZYME, ISOFORM A-RELATED"/>
    <property type="match status" value="1"/>
</dbReference>
<accession>A0A9P6ZZM9</accession>
<keyword evidence="6" id="KW-0732">Signal</keyword>
<organism evidence="8 9">
    <name type="scientific">Suillus placidus</name>
    <dbReference type="NCBI Taxonomy" id="48579"/>
    <lineage>
        <taxon>Eukaryota</taxon>
        <taxon>Fungi</taxon>
        <taxon>Dikarya</taxon>
        <taxon>Basidiomycota</taxon>
        <taxon>Agaricomycotina</taxon>
        <taxon>Agaricomycetes</taxon>
        <taxon>Agaricomycetidae</taxon>
        <taxon>Boletales</taxon>
        <taxon>Suillineae</taxon>
        <taxon>Suillaceae</taxon>
        <taxon>Suillus</taxon>
    </lineage>
</organism>
<dbReference type="PANTHER" id="PTHR47966:SF57">
    <property type="entry name" value="PEPTIDASE A1 DOMAIN-CONTAINING PROTEIN"/>
    <property type="match status" value="1"/>
</dbReference>
<evidence type="ECO:0000256" key="3">
    <source>
        <dbReference type="RuleBase" id="RU000454"/>
    </source>
</evidence>
<feature type="signal peptide" evidence="6">
    <location>
        <begin position="1"/>
        <end position="17"/>
    </location>
</feature>
<dbReference type="CDD" id="cd05471">
    <property type="entry name" value="pepsin_like"/>
    <property type="match status" value="1"/>
</dbReference>
<dbReference type="InterPro" id="IPR001461">
    <property type="entry name" value="Aspartic_peptidase_A1"/>
</dbReference>
<dbReference type="Gene3D" id="2.40.70.10">
    <property type="entry name" value="Acid Proteases"/>
    <property type="match status" value="2"/>
</dbReference>
<dbReference type="PRINTS" id="PR00792">
    <property type="entry name" value="PEPSIN"/>
</dbReference>
<dbReference type="GO" id="GO:0006508">
    <property type="term" value="P:proteolysis"/>
    <property type="evidence" value="ECO:0007669"/>
    <property type="project" value="UniProtKB-KW"/>
</dbReference>
<evidence type="ECO:0000256" key="6">
    <source>
        <dbReference type="SAM" id="SignalP"/>
    </source>
</evidence>
<dbReference type="AlphaFoldDB" id="A0A9P6ZZM9"/>
<dbReference type="InterPro" id="IPR021109">
    <property type="entry name" value="Peptidase_aspartic_dom_sf"/>
</dbReference>
<evidence type="ECO:0000313" key="9">
    <source>
        <dbReference type="Proteomes" id="UP000714275"/>
    </source>
</evidence>
<sequence length="548" mass="58056">MKLQAFSLAVLAGVSVAVKIPFMQSKRTTLQRRSGGTDFSVSHPQVLSSVSTALTLSDVHDLIYMANVTLGGVDYLVQLDTGSSDLWVLNSPTPIPNANITSQNSNLTYGIGWAYGSISYVKAEFAGISVPSQAFLDVSSAQNPALSYGAVGLLGLGFDSLSTIDALVNATGASTGRSLLYNLFQDNPSEPNFIALSLQSTSDDDQVTGSFAIGETESQYSNVTSTNKIPTWPVNSPSRWNVLLDSFIVGTETYSVSTGVQGVPSNKAVVLLDSGTSYTYAPTDVCQAIYGGVSGAQYNSGLGQWTVPCDAEIDMALQFDNQIFPIHPLDVSPASLSDPSTCVGSFVPQSVSVGAGQFDWLIGDNVLRSVYAVYDFGDFVSSGTMGSPYVQMLSLVDPNQASVEFHDVRGGTPQNNITYNASSGGSGSTTVTLSTDVADTIDKLSKYLPAMLAVMALNALVLVILAIVGLVLLCRRRGRGARARKTPGRLSPMPMNITTTRYPDYANPQELHTYQPVSMALTEDTLFAPPSPAFKGESRPGDRPKSVA</sequence>